<dbReference type="InterPro" id="IPR024079">
    <property type="entry name" value="MetalloPept_cat_dom_sf"/>
</dbReference>
<dbReference type="PANTHER" id="PTHR10127:SF780">
    <property type="entry name" value="METALLOENDOPEPTIDASE"/>
    <property type="match status" value="1"/>
</dbReference>
<dbReference type="GO" id="GO:0006508">
    <property type="term" value="P:proteolysis"/>
    <property type="evidence" value="ECO:0007669"/>
    <property type="project" value="UniProtKB-KW"/>
</dbReference>
<comment type="caution">
    <text evidence="7">Lacks conserved residue(s) required for the propagation of feature annotation.</text>
</comment>
<evidence type="ECO:0000256" key="6">
    <source>
        <dbReference type="ARBA" id="ARBA00023157"/>
    </source>
</evidence>
<reference evidence="12" key="3">
    <citation type="submission" date="2020-12" db="UniProtKB">
        <authorList>
            <consortium name="WormBaseParasite"/>
        </authorList>
    </citation>
    <scope>IDENTIFICATION</scope>
</reference>
<keyword evidence="3 7" id="KW-0378">Hydrolase</keyword>
<evidence type="ECO:0000256" key="7">
    <source>
        <dbReference type="PROSITE-ProRule" id="PRU01211"/>
    </source>
</evidence>
<gene>
    <name evidence="10 12 13" type="ORF">SRAE_X000144000</name>
</gene>
<feature type="binding site" evidence="7">
    <location>
        <position position="153"/>
    </location>
    <ligand>
        <name>Zn(2+)</name>
        <dbReference type="ChEBI" id="CHEBI:29105"/>
        <note>catalytic</note>
    </ligand>
</feature>
<evidence type="ECO:0000256" key="8">
    <source>
        <dbReference type="RuleBase" id="RU361183"/>
    </source>
</evidence>
<evidence type="ECO:0000256" key="2">
    <source>
        <dbReference type="ARBA" id="ARBA00022723"/>
    </source>
</evidence>
<feature type="domain" description="Peptidase M12A" evidence="9">
    <location>
        <begin position="49"/>
        <end position="248"/>
    </location>
</feature>
<keyword evidence="11" id="KW-1185">Reference proteome</keyword>
<dbReference type="SUPFAM" id="SSF55486">
    <property type="entry name" value="Metalloproteases ('zincins'), catalytic domain"/>
    <property type="match status" value="1"/>
</dbReference>
<dbReference type="OrthoDB" id="5819035at2759"/>
<sequence>MTKKNFLICLFFDIFYFLISKTISTSINRMLNKSAKTEINNNDKKIIKRDILLDQWAPWNVSEIQYFVKSPVNKNNVEKAIEHIENSTCIKFKQINQEFNDKQGLIFIEGTVCSSNVGLIDKTKSQPITLSSYCYDKVELILHEIGHALGLIHEQSRSDRDEYISIDLNNVKDKEKHNFQIMNYSSYRNYSTQYDYMALMHYKSTDFAIDTKKTVISAKLGKAYQNNMGFSKKMTFNEIKQLNLCHCNKCNWVNDDGRKTKTNGTDKCRNGGYPNHSDCSKCICPTGYTGTLCREIEKSDNGCPDQKYQVQSSVKNLIMMNKKTCYIFLKADKGKKIKLEITSLTSTLNVICKEENSNQIKYFIDKGNTGLLLCSIHWIIKLTSQSNSVLIIYRGQTDKDALAVSFSEADETLEIT</sequence>
<keyword evidence="6" id="KW-1015">Disulfide bond</keyword>
<dbReference type="SMART" id="SM00235">
    <property type="entry name" value="ZnMc"/>
    <property type="match status" value="1"/>
</dbReference>
<dbReference type="GeneID" id="36384503"/>
<name>A0A090KQR8_STRRB</name>
<feature type="active site" evidence="7">
    <location>
        <position position="144"/>
    </location>
</feature>
<dbReference type="GO" id="GO:0004222">
    <property type="term" value="F:metalloendopeptidase activity"/>
    <property type="evidence" value="ECO:0007669"/>
    <property type="project" value="UniProtKB-UniRule"/>
</dbReference>
<dbReference type="CTD" id="36384503"/>
<dbReference type="WormBase" id="SRAE_X000144000">
    <property type="protein sequence ID" value="SRP02569"/>
    <property type="gene ID" value="WBGene00267009"/>
</dbReference>
<protein>
    <recommendedName>
        <fullName evidence="8">Metalloendopeptidase</fullName>
        <ecNumber evidence="8">3.4.24.-</ecNumber>
    </recommendedName>
</protein>
<dbReference type="Proteomes" id="UP000035682">
    <property type="component" value="Unplaced"/>
</dbReference>
<evidence type="ECO:0000256" key="1">
    <source>
        <dbReference type="ARBA" id="ARBA00022670"/>
    </source>
</evidence>
<dbReference type="PANTHER" id="PTHR10127">
    <property type="entry name" value="DISCOIDIN, CUB, EGF, LAMININ , AND ZINC METALLOPROTEASE DOMAIN CONTAINING"/>
    <property type="match status" value="1"/>
</dbReference>
<evidence type="ECO:0000313" key="12">
    <source>
        <dbReference type="WBParaSite" id="SRAE_X000144000.1"/>
    </source>
</evidence>
<keyword evidence="4 7" id="KW-0862">Zinc</keyword>
<accession>A0A090KQR8</accession>
<reference evidence="10" key="1">
    <citation type="submission" date="2014-09" db="EMBL/GenBank/DDBJ databases">
        <authorList>
            <person name="Aslett A.Martin."/>
        </authorList>
    </citation>
    <scope>NUCLEOTIDE SEQUENCE</scope>
    <source>
        <strain evidence="10">ED321 Heterogonic</strain>
    </source>
</reference>
<evidence type="ECO:0000256" key="5">
    <source>
        <dbReference type="ARBA" id="ARBA00023049"/>
    </source>
</evidence>
<evidence type="ECO:0000313" key="11">
    <source>
        <dbReference type="Proteomes" id="UP000035682"/>
    </source>
</evidence>
<feature type="binding site" evidence="7">
    <location>
        <position position="147"/>
    </location>
    <ligand>
        <name>Zn(2+)</name>
        <dbReference type="ChEBI" id="CHEBI:29105"/>
        <note>catalytic</note>
    </ligand>
</feature>
<dbReference type="WBParaSite" id="SRAE_X000144000.1">
    <property type="protein sequence ID" value="SRAE_X000144000.1"/>
    <property type="gene ID" value="WBGene00267009"/>
</dbReference>
<dbReference type="AlphaFoldDB" id="A0A090KQR8"/>
<dbReference type="RefSeq" id="XP_024498905.1">
    <property type="nucleotide sequence ID" value="XM_024648974.1"/>
</dbReference>
<proteinExistence type="predicted"/>
<dbReference type="Pfam" id="PF01400">
    <property type="entry name" value="Astacin"/>
    <property type="match status" value="1"/>
</dbReference>
<dbReference type="GO" id="GO:0008270">
    <property type="term" value="F:zinc ion binding"/>
    <property type="evidence" value="ECO:0007669"/>
    <property type="project" value="UniProtKB-UniRule"/>
</dbReference>
<evidence type="ECO:0000256" key="4">
    <source>
        <dbReference type="ARBA" id="ARBA00022833"/>
    </source>
</evidence>
<feature type="binding site" evidence="7">
    <location>
        <position position="143"/>
    </location>
    <ligand>
        <name>Zn(2+)</name>
        <dbReference type="ChEBI" id="CHEBI:29105"/>
        <note>catalytic</note>
    </ligand>
</feature>
<evidence type="ECO:0000259" key="9">
    <source>
        <dbReference type="PROSITE" id="PS51864"/>
    </source>
</evidence>
<keyword evidence="5 7" id="KW-0482">Metalloprotease</keyword>
<dbReference type="PRINTS" id="PR00480">
    <property type="entry name" value="ASTACIN"/>
</dbReference>
<evidence type="ECO:0000256" key="3">
    <source>
        <dbReference type="ARBA" id="ARBA00022801"/>
    </source>
</evidence>
<dbReference type="EC" id="3.4.24.-" evidence="8"/>
<comment type="cofactor">
    <cofactor evidence="7 8">
        <name>Zn(2+)</name>
        <dbReference type="ChEBI" id="CHEBI:29105"/>
    </cofactor>
    <text evidence="7 8">Binds 1 zinc ion per subunit.</text>
</comment>
<evidence type="ECO:0000313" key="13">
    <source>
        <dbReference type="WormBase" id="SRAE_X000144000"/>
    </source>
</evidence>
<evidence type="ECO:0000313" key="10">
    <source>
        <dbReference type="EMBL" id="CEF59694.2"/>
    </source>
</evidence>
<reference evidence="11" key="2">
    <citation type="submission" date="2014-09" db="EMBL/GenBank/DDBJ databases">
        <authorList>
            <person name="Martin A.A."/>
        </authorList>
    </citation>
    <scope>NUCLEOTIDE SEQUENCE</scope>
    <source>
        <strain evidence="11">ED321</strain>
    </source>
</reference>
<keyword evidence="1 7" id="KW-0645">Protease</keyword>
<organism evidence="10">
    <name type="scientific">Strongyloides ratti</name>
    <name type="common">Parasitic roundworm</name>
    <dbReference type="NCBI Taxonomy" id="34506"/>
    <lineage>
        <taxon>Eukaryota</taxon>
        <taxon>Metazoa</taxon>
        <taxon>Ecdysozoa</taxon>
        <taxon>Nematoda</taxon>
        <taxon>Chromadorea</taxon>
        <taxon>Rhabditida</taxon>
        <taxon>Tylenchina</taxon>
        <taxon>Panagrolaimomorpha</taxon>
        <taxon>Strongyloidoidea</taxon>
        <taxon>Strongyloididae</taxon>
        <taxon>Strongyloides</taxon>
    </lineage>
</organism>
<dbReference type="PROSITE" id="PS51864">
    <property type="entry name" value="ASTACIN"/>
    <property type="match status" value="1"/>
</dbReference>
<dbReference type="EMBL" id="LN609396">
    <property type="protein sequence ID" value="CEF59694.2"/>
    <property type="molecule type" value="Genomic_DNA"/>
</dbReference>
<keyword evidence="2 7" id="KW-0479">Metal-binding</keyword>
<dbReference type="InterPro" id="IPR001506">
    <property type="entry name" value="Peptidase_M12A"/>
</dbReference>
<dbReference type="InterPro" id="IPR006026">
    <property type="entry name" value="Peptidase_Metallo"/>
</dbReference>
<dbReference type="Gene3D" id="3.40.390.10">
    <property type="entry name" value="Collagenase (Catalytic Domain)"/>
    <property type="match status" value="1"/>
</dbReference>